<dbReference type="KEGG" id="ctai:NCTC12078_00360"/>
<proteinExistence type="inferred from homology"/>
<dbReference type="Gene3D" id="3.40.1440.10">
    <property type="entry name" value="GIY-YIG endonuclease"/>
    <property type="match status" value="1"/>
</dbReference>
<dbReference type="AlphaFoldDB" id="A0A4U8WC03"/>
<dbReference type="PROSITE" id="PS50164">
    <property type="entry name" value="GIY_YIG"/>
    <property type="match status" value="1"/>
</dbReference>
<reference evidence="3 4" key="1">
    <citation type="submission" date="2019-02" db="EMBL/GenBank/DDBJ databases">
        <authorList>
            <consortium name="Pathogen Informatics"/>
        </authorList>
    </citation>
    <scope>NUCLEOTIDE SEQUENCE [LARGE SCALE GENOMIC DNA]</scope>
    <source>
        <strain evidence="3 4">3012STDY6944375</strain>
    </source>
</reference>
<evidence type="ECO:0000313" key="4">
    <source>
        <dbReference type="Proteomes" id="UP000290013"/>
    </source>
</evidence>
<accession>A0A4U8WC03</accession>
<evidence type="ECO:0000313" key="3">
    <source>
        <dbReference type="EMBL" id="VFB02385.1"/>
    </source>
</evidence>
<dbReference type="InterPro" id="IPR000305">
    <property type="entry name" value="GIY-YIG_endonuc"/>
</dbReference>
<gene>
    <name evidence="3" type="ORF">NCTC12078_00360</name>
</gene>
<dbReference type="Proteomes" id="UP000290013">
    <property type="component" value="Chromosome"/>
</dbReference>
<feature type="domain" description="GIY-YIG" evidence="2">
    <location>
        <begin position="2"/>
        <end position="79"/>
    </location>
</feature>
<sequence>MKPGFIYILTNKNHTTLYVGVTSHIVQRINQHKDKIFEKSFTAMYNLNKLVYYEAFQEIGDAIGREKQIKGGSRQKKLDLINSKNPEWKDLYDEIFEKYSNLYFPF</sequence>
<dbReference type="PANTHER" id="PTHR34477:SF5">
    <property type="entry name" value="BSL5627 PROTEIN"/>
    <property type="match status" value="1"/>
</dbReference>
<dbReference type="SUPFAM" id="SSF82771">
    <property type="entry name" value="GIY-YIG endonuclease"/>
    <property type="match status" value="1"/>
</dbReference>
<dbReference type="InterPro" id="IPR035901">
    <property type="entry name" value="GIY-YIG_endonuc_sf"/>
</dbReference>
<dbReference type="EMBL" id="LR215974">
    <property type="protein sequence ID" value="VFB02385.1"/>
    <property type="molecule type" value="Genomic_DNA"/>
</dbReference>
<dbReference type="PANTHER" id="PTHR34477">
    <property type="entry name" value="UPF0213 PROTEIN YHBQ"/>
    <property type="match status" value="1"/>
</dbReference>
<evidence type="ECO:0000256" key="1">
    <source>
        <dbReference type="ARBA" id="ARBA00007435"/>
    </source>
</evidence>
<protein>
    <submittedName>
        <fullName evidence="3">GIY-YIG nuclease superfamily protein</fullName>
    </submittedName>
</protein>
<dbReference type="SMART" id="SM00465">
    <property type="entry name" value="GIYc"/>
    <property type="match status" value="1"/>
</dbReference>
<organism evidence="3 4">
    <name type="scientific">Chryseobacterium taihuense</name>
    <dbReference type="NCBI Taxonomy" id="1141221"/>
    <lineage>
        <taxon>Bacteria</taxon>
        <taxon>Pseudomonadati</taxon>
        <taxon>Bacteroidota</taxon>
        <taxon>Flavobacteriia</taxon>
        <taxon>Flavobacteriales</taxon>
        <taxon>Weeksellaceae</taxon>
        <taxon>Chryseobacterium group</taxon>
        <taxon>Chryseobacterium</taxon>
    </lineage>
</organism>
<name>A0A4U8WC03_9FLAO</name>
<comment type="similarity">
    <text evidence="1">Belongs to the UPF0213 family.</text>
</comment>
<dbReference type="CDD" id="cd10448">
    <property type="entry name" value="GIY-YIG_unchar_3"/>
    <property type="match status" value="1"/>
</dbReference>
<dbReference type="RefSeq" id="WP_130913236.1">
    <property type="nucleotide sequence ID" value="NZ_LR215974.1"/>
</dbReference>
<evidence type="ECO:0000259" key="2">
    <source>
        <dbReference type="PROSITE" id="PS50164"/>
    </source>
</evidence>
<dbReference type="InterPro" id="IPR050190">
    <property type="entry name" value="UPF0213_domain"/>
</dbReference>
<dbReference type="Pfam" id="PF01541">
    <property type="entry name" value="GIY-YIG"/>
    <property type="match status" value="1"/>
</dbReference>